<dbReference type="AlphaFoldDB" id="H0ECS6"/>
<name>H0ECS6_GLAL7</name>
<keyword evidence="2" id="KW-1185">Reference proteome</keyword>
<sequence>MDCRGPVGGPRECVQAYACRERVLHRAWIWGPWSGILVISHIRILRLPRLLHGTHIRICRSCSISARFSWIIWSKVE</sequence>
<evidence type="ECO:0000313" key="2">
    <source>
        <dbReference type="Proteomes" id="UP000005446"/>
    </source>
</evidence>
<gene>
    <name evidence="1" type="ORF">M7I_0221</name>
</gene>
<dbReference type="HOGENOM" id="CLU_2638270_0_0_1"/>
<dbReference type="EMBL" id="AGUE01000006">
    <property type="protein sequence ID" value="EHL03580.1"/>
    <property type="molecule type" value="Genomic_DNA"/>
</dbReference>
<dbReference type="Proteomes" id="UP000005446">
    <property type="component" value="Unassembled WGS sequence"/>
</dbReference>
<reference evidence="1 2" key="1">
    <citation type="journal article" date="2012" name="Eukaryot. Cell">
        <title>Genome sequence of the fungus Glarea lozoyensis: the first genome sequence of a species from the Helotiaceae family.</title>
        <authorList>
            <person name="Youssar L."/>
            <person name="Gruening B.A."/>
            <person name="Erxleben A."/>
            <person name="Guenther S."/>
            <person name="Huettel W."/>
        </authorList>
    </citation>
    <scope>NUCLEOTIDE SEQUENCE [LARGE SCALE GENOMIC DNA]</scope>
    <source>
        <strain evidence="2">ATCC 74030 / MF5533</strain>
    </source>
</reference>
<accession>H0ECS6</accession>
<comment type="caution">
    <text evidence="1">The sequence shown here is derived from an EMBL/GenBank/DDBJ whole genome shotgun (WGS) entry which is preliminary data.</text>
</comment>
<proteinExistence type="predicted"/>
<protein>
    <submittedName>
        <fullName evidence="1">Uncharacterized protein</fullName>
    </submittedName>
</protein>
<evidence type="ECO:0000313" key="1">
    <source>
        <dbReference type="EMBL" id="EHL03580.1"/>
    </source>
</evidence>
<dbReference type="InParanoid" id="H0ECS6"/>
<organism evidence="1 2">
    <name type="scientific">Glarea lozoyensis (strain ATCC 74030 / MF5533)</name>
    <dbReference type="NCBI Taxonomy" id="1104152"/>
    <lineage>
        <taxon>Eukaryota</taxon>
        <taxon>Fungi</taxon>
        <taxon>Dikarya</taxon>
        <taxon>Ascomycota</taxon>
        <taxon>Pezizomycotina</taxon>
        <taxon>Leotiomycetes</taxon>
        <taxon>Helotiales</taxon>
        <taxon>Helotiaceae</taxon>
        <taxon>Glarea</taxon>
    </lineage>
</organism>